<evidence type="ECO:0000256" key="1">
    <source>
        <dbReference type="SAM" id="Coils"/>
    </source>
</evidence>
<dbReference type="GO" id="GO:0015074">
    <property type="term" value="P:DNA integration"/>
    <property type="evidence" value="ECO:0007669"/>
    <property type="project" value="InterPro"/>
</dbReference>
<reference evidence="3 4" key="1">
    <citation type="submission" date="2019-02" db="EMBL/GenBank/DDBJ databases">
        <title>Paenibacillus sp. nov., isolated from surface-sterilized tissue of Thalictrum simplex L.</title>
        <authorList>
            <person name="Tuo L."/>
        </authorList>
    </citation>
    <scope>NUCLEOTIDE SEQUENCE [LARGE SCALE GENOMIC DNA]</scope>
    <source>
        <strain evidence="3 4">N2SHLJ1</strain>
    </source>
</reference>
<dbReference type="EMBL" id="SIRE01000069">
    <property type="protein sequence ID" value="TBL67340.1"/>
    <property type="molecule type" value="Genomic_DNA"/>
</dbReference>
<gene>
    <name evidence="3" type="ORF">EYB31_39800</name>
</gene>
<dbReference type="Gene3D" id="3.30.420.10">
    <property type="entry name" value="Ribonuclease H-like superfamily/Ribonuclease H"/>
    <property type="match status" value="1"/>
</dbReference>
<protein>
    <submittedName>
        <fullName evidence="3">IS3 family transposase</fullName>
    </submittedName>
</protein>
<feature type="coiled-coil region" evidence="1">
    <location>
        <begin position="113"/>
        <end position="147"/>
    </location>
</feature>
<dbReference type="GO" id="GO:0006313">
    <property type="term" value="P:DNA transposition"/>
    <property type="evidence" value="ECO:0007669"/>
    <property type="project" value="InterPro"/>
</dbReference>
<dbReference type="GO" id="GO:0003677">
    <property type="term" value="F:DNA binding"/>
    <property type="evidence" value="ECO:0007669"/>
    <property type="project" value="InterPro"/>
</dbReference>
<dbReference type="PROSITE" id="PS50994">
    <property type="entry name" value="INTEGRASE"/>
    <property type="match status" value="1"/>
</dbReference>
<dbReference type="InterPro" id="IPR009057">
    <property type="entry name" value="Homeodomain-like_sf"/>
</dbReference>
<dbReference type="Proteomes" id="UP000293142">
    <property type="component" value="Unassembled WGS sequence"/>
</dbReference>
<dbReference type="AlphaFoldDB" id="A0A4Q9DFF0"/>
<dbReference type="PANTHER" id="PTHR46889:SF4">
    <property type="entry name" value="TRANSPOSASE INSO FOR INSERTION SEQUENCE ELEMENT IS911B-RELATED"/>
    <property type="match status" value="1"/>
</dbReference>
<dbReference type="InterPro" id="IPR050900">
    <property type="entry name" value="Transposase_IS3/IS150/IS904"/>
</dbReference>
<sequence>MNPVSRELKASIVQRMMPPNNESVSRISRESGLSETTLYKWKNAAKAKGLTPTNETLPERWNTREKFAIVIETASLTEIELAEYCRTKGLFVEQVEAWRDACMQANGGVAGHANQLQKELRVMEQENKTLSRELKRKEAALAETAALLVLRKKGPSDLGGPRGRMIRASDRKQAILLIQEAVNADAGEAAACSELGLTQRTLQRWRKQKDIRDGRPIAKRPAPVNKLTDSEVQQVLETLRQPAYRSLPPSQIVPALADEGVYIASESTFYRVMHTYGQQHHRGRSKAPTPKPLTSHAASGPNEVWMWDITWLPGPAKGVFYYLYLILDLFSRKIVGWEIWEEESAEHASQLVRRTVLREQCVIRHQPLVLHSDNGSPMKGATLLETLYVLGITPSRSRPRVSNDNPYAESVFRTCKYRPNYPAKGFSDLAEAREWVLNFVRWYNDTHRHSGLNFITPSQRHQGLADEVFNRRKEVYAAAKAKHPNRWSGEIRDWNLEEKVWLNPEKVALIQAGEKSLS</sequence>
<evidence type="ECO:0000313" key="3">
    <source>
        <dbReference type="EMBL" id="TBL67340.1"/>
    </source>
</evidence>
<evidence type="ECO:0000259" key="2">
    <source>
        <dbReference type="PROSITE" id="PS50994"/>
    </source>
</evidence>
<dbReference type="InterPro" id="IPR036397">
    <property type="entry name" value="RNaseH_sf"/>
</dbReference>
<keyword evidence="4" id="KW-1185">Reference proteome</keyword>
<dbReference type="PANTHER" id="PTHR46889">
    <property type="entry name" value="TRANSPOSASE INSF FOR INSERTION SEQUENCE IS3B-RELATED"/>
    <property type="match status" value="1"/>
</dbReference>
<organism evidence="3 4">
    <name type="scientific">Paenibacillus thalictri</name>
    <dbReference type="NCBI Taxonomy" id="2527873"/>
    <lineage>
        <taxon>Bacteria</taxon>
        <taxon>Bacillati</taxon>
        <taxon>Bacillota</taxon>
        <taxon>Bacilli</taxon>
        <taxon>Bacillales</taxon>
        <taxon>Paenibacillaceae</taxon>
        <taxon>Paenibacillus</taxon>
    </lineage>
</organism>
<dbReference type="InterPro" id="IPR048020">
    <property type="entry name" value="Transpos_IS3"/>
</dbReference>
<dbReference type="Pfam" id="PF00665">
    <property type="entry name" value="rve"/>
    <property type="match status" value="1"/>
</dbReference>
<dbReference type="OrthoDB" id="9781005at2"/>
<dbReference type="InterPro" id="IPR012337">
    <property type="entry name" value="RNaseH-like_sf"/>
</dbReference>
<dbReference type="SUPFAM" id="SSF46689">
    <property type="entry name" value="Homeodomain-like"/>
    <property type="match status" value="2"/>
</dbReference>
<dbReference type="InterPro" id="IPR001584">
    <property type="entry name" value="Integrase_cat-core"/>
</dbReference>
<feature type="domain" description="Integrase catalytic" evidence="2">
    <location>
        <begin position="297"/>
        <end position="465"/>
    </location>
</feature>
<evidence type="ECO:0000313" key="4">
    <source>
        <dbReference type="Proteomes" id="UP000293142"/>
    </source>
</evidence>
<dbReference type="InterPro" id="IPR002514">
    <property type="entry name" value="Transposase_8"/>
</dbReference>
<accession>A0A4Q9DFF0</accession>
<proteinExistence type="predicted"/>
<dbReference type="NCBIfam" id="NF033516">
    <property type="entry name" value="transpos_IS3"/>
    <property type="match status" value="1"/>
</dbReference>
<dbReference type="GO" id="GO:0004803">
    <property type="term" value="F:transposase activity"/>
    <property type="evidence" value="ECO:0007669"/>
    <property type="project" value="InterPro"/>
</dbReference>
<comment type="caution">
    <text evidence="3">The sequence shown here is derived from an EMBL/GenBank/DDBJ whole genome shotgun (WGS) entry which is preliminary data.</text>
</comment>
<name>A0A4Q9DFF0_9BACL</name>
<dbReference type="SUPFAM" id="SSF53098">
    <property type="entry name" value="Ribonuclease H-like"/>
    <property type="match status" value="1"/>
</dbReference>
<dbReference type="Pfam" id="PF01527">
    <property type="entry name" value="HTH_Tnp_1"/>
    <property type="match status" value="1"/>
</dbReference>
<keyword evidence="1" id="KW-0175">Coiled coil</keyword>